<sequence>MISFKEALKIHSSIPLKPLEIEVVSLFESMGRILAEDIICAHALPKFNQSAMDGYGFKMQDLGKKTQVIQCIFAGDDVSALEVKENECVKIMTGAMVPKGIETIIPIECMLESHKNFALAPKDFKINANIRQKGENASLNSVLVPKNTRLNYGHIALIASQGLKEIKAFRKLKIALFSSGDELVPLGQNALECQVYDVNSVGIFNMLKNYNTHFLGVLTDDKNLQLKPLELQDYDVILSSAGVSVGDKDFFKDALKEKNALFYYEKVNLKPGKPLTLARLNQSVIIGLPGNPLSCLLVLRVLILPLLERLSLNKDFKLKPFKAQINAPLKLKGERTHLILGNYLNHQFIPYNNNRYESGAIQALAQVDSIALIDEGVKLVQGEIEILRFENENGF</sequence>
<comment type="similarity">
    <text evidence="3 6">Belongs to the MoeA family.</text>
</comment>
<evidence type="ECO:0000256" key="5">
    <source>
        <dbReference type="ARBA" id="ARBA00047317"/>
    </source>
</evidence>
<comment type="cofactor">
    <cofactor evidence="6">
        <name>Mg(2+)</name>
        <dbReference type="ChEBI" id="CHEBI:18420"/>
    </cofactor>
</comment>
<evidence type="ECO:0000313" key="8">
    <source>
        <dbReference type="EMBL" id="ANH46445.1"/>
    </source>
</evidence>
<evidence type="ECO:0000256" key="3">
    <source>
        <dbReference type="ARBA" id="ARBA00010763"/>
    </source>
</evidence>
<dbReference type="GO" id="GO:0005829">
    <property type="term" value="C:cytosol"/>
    <property type="evidence" value="ECO:0007669"/>
    <property type="project" value="TreeGrafter"/>
</dbReference>
<reference evidence="8 9" key="1">
    <citation type="submission" date="2014-04" db="EMBL/GenBank/DDBJ databases">
        <title>Detecting global and local adaptation in a worldwide sample of Helicobacter pylori genomes.</title>
        <authorList>
            <person name="Montano V."/>
            <person name="Didelot X."/>
            <person name="Foll M."/>
            <person name="Linz B."/>
            <person name="Reinhardt R."/>
            <person name="Suerbaum S."/>
            <person name="Moodley Y."/>
            <person name="Jensen J.D."/>
        </authorList>
    </citation>
    <scope>NUCLEOTIDE SEQUENCE [LARGE SCALE GENOMIC DNA]</scope>
    <source>
        <strain evidence="9">ausabrJ05</strain>
    </source>
</reference>
<keyword evidence="6" id="KW-0808">Transferase</keyword>
<dbReference type="PANTHER" id="PTHR10192">
    <property type="entry name" value="MOLYBDOPTERIN BIOSYNTHESIS PROTEIN"/>
    <property type="match status" value="1"/>
</dbReference>
<dbReference type="InterPro" id="IPR036135">
    <property type="entry name" value="MoeA_linker/N_sf"/>
</dbReference>
<dbReference type="SUPFAM" id="SSF53218">
    <property type="entry name" value="Molybdenum cofactor biosynthesis proteins"/>
    <property type="match status" value="1"/>
</dbReference>
<dbReference type="EMBL" id="CP011485">
    <property type="protein sequence ID" value="ANH46445.1"/>
    <property type="molecule type" value="Genomic_DNA"/>
</dbReference>
<dbReference type="SMART" id="SM00852">
    <property type="entry name" value="MoCF_biosynth"/>
    <property type="match status" value="1"/>
</dbReference>
<keyword evidence="6" id="KW-0479">Metal-binding</keyword>
<dbReference type="InterPro" id="IPR005110">
    <property type="entry name" value="MoeA_linker/N"/>
</dbReference>
<evidence type="ECO:0000313" key="9">
    <source>
        <dbReference type="Proteomes" id="UP000078049"/>
    </source>
</evidence>
<dbReference type="Gene3D" id="3.90.105.10">
    <property type="entry name" value="Molybdopterin biosynthesis moea protein, domain 2"/>
    <property type="match status" value="1"/>
</dbReference>
<evidence type="ECO:0000256" key="6">
    <source>
        <dbReference type="RuleBase" id="RU365090"/>
    </source>
</evidence>
<dbReference type="InterPro" id="IPR036688">
    <property type="entry name" value="MoeA_C_domain_IV_sf"/>
</dbReference>
<dbReference type="UniPathway" id="UPA00344"/>
<dbReference type="GO" id="GO:0046872">
    <property type="term" value="F:metal ion binding"/>
    <property type="evidence" value="ECO:0007669"/>
    <property type="project" value="UniProtKB-UniRule"/>
</dbReference>
<evidence type="ECO:0000256" key="2">
    <source>
        <dbReference type="ARBA" id="ARBA00005046"/>
    </source>
</evidence>
<comment type="catalytic activity">
    <reaction evidence="5">
        <text>adenylyl-molybdopterin + molybdate = Mo-molybdopterin + AMP + H(+)</text>
        <dbReference type="Rhea" id="RHEA:35047"/>
        <dbReference type="ChEBI" id="CHEBI:15378"/>
        <dbReference type="ChEBI" id="CHEBI:36264"/>
        <dbReference type="ChEBI" id="CHEBI:62727"/>
        <dbReference type="ChEBI" id="CHEBI:71302"/>
        <dbReference type="ChEBI" id="CHEBI:456215"/>
        <dbReference type="EC" id="2.10.1.1"/>
    </reaction>
</comment>
<dbReference type="PATRIC" id="fig|210.2440.peg.172"/>
<dbReference type="Pfam" id="PF00994">
    <property type="entry name" value="MoCF_biosynth"/>
    <property type="match status" value="1"/>
</dbReference>
<dbReference type="Pfam" id="PF03453">
    <property type="entry name" value="MoeA_N"/>
    <property type="match status" value="1"/>
</dbReference>
<gene>
    <name evidence="8" type="ORF">AA973_00845</name>
</gene>
<keyword evidence="6" id="KW-0460">Magnesium</keyword>
<dbReference type="SUPFAM" id="SSF63882">
    <property type="entry name" value="MoeA N-terminal region -like"/>
    <property type="match status" value="1"/>
</dbReference>
<keyword evidence="4 6" id="KW-0501">Molybdenum cofactor biosynthesis</keyword>
<keyword evidence="6" id="KW-0500">Molybdenum</keyword>
<dbReference type="AlphaFoldDB" id="A0A1A9HA60"/>
<dbReference type="Gene3D" id="2.170.190.11">
    <property type="entry name" value="Molybdopterin biosynthesis moea protein, domain 3"/>
    <property type="match status" value="1"/>
</dbReference>
<dbReference type="EC" id="2.10.1.1" evidence="6"/>
<evidence type="ECO:0000259" key="7">
    <source>
        <dbReference type="SMART" id="SM00852"/>
    </source>
</evidence>
<dbReference type="PANTHER" id="PTHR10192:SF5">
    <property type="entry name" value="GEPHYRIN"/>
    <property type="match status" value="1"/>
</dbReference>
<evidence type="ECO:0000256" key="1">
    <source>
        <dbReference type="ARBA" id="ARBA00002901"/>
    </source>
</evidence>
<proteinExistence type="inferred from homology"/>
<dbReference type="CDD" id="cd00887">
    <property type="entry name" value="MoeA"/>
    <property type="match status" value="1"/>
</dbReference>
<name>A0A1A9HA60_HELPX</name>
<comment type="pathway">
    <text evidence="2 6">Cofactor biosynthesis; molybdopterin biosynthesis.</text>
</comment>
<dbReference type="Proteomes" id="UP000078049">
    <property type="component" value="Chromosome"/>
</dbReference>
<accession>A0A1A9HA60</accession>
<dbReference type="InterPro" id="IPR038987">
    <property type="entry name" value="MoeA-like"/>
</dbReference>
<protein>
    <recommendedName>
        <fullName evidence="6">Molybdopterin molybdenumtransferase</fullName>
        <ecNumber evidence="6">2.10.1.1</ecNumber>
    </recommendedName>
</protein>
<dbReference type="GO" id="GO:0006777">
    <property type="term" value="P:Mo-molybdopterin cofactor biosynthetic process"/>
    <property type="evidence" value="ECO:0007669"/>
    <property type="project" value="UniProtKB-UniRule"/>
</dbReference>
<dbReference type="Gene3D" id="2.40.340.10">
    <property type="entry name" value="MoeA, C-terminal, domain IV"/>
    <property type="match status" value="1"/>
</dbReference>
<dbReference type="RefSeq" id="WP_064437226.1">
    <property type="nucleotide sequence ID" value="NZ_CP011485.1"/>
</dbReference>
<dbReference type="GO" id="GO:0061599">
    <property type="term" value="F:molybdopterin molybdotransferase activity"/>
    <property type="evidence" value="ECO:0007669"/>
    <property type="project" value="UniProtKB-UniRule"/>
</dbReference>
<dbReference type="PROSITE" id="PS01079">
    <property type="entry name" value="MOCF_BIOSYNTHESIS_2"/>
    <property type="match status" value="1"/>
</dbReference>
<dbReference type="InterPro" id="IPR001453">
    <property type="entry name" value="MoaB/Mog_dom"/>
</dbReference>
<dbReference type="InterPro" id="IPR036425">
    <property type="entry name" value="MoaB/Mog-like_dom_sf"/>
</dbReference>
<feature type="domain" description="MoaB/Mog" evidence="7">
    <location>
        <begin position="175"/>
        <end position="309"/>
    </location>
</feature>
<dbReference type="InterPro" id="IPR008284">
    <property type="entry name" value="MoCF_biosynth_CS"/>
</dbReference>
<organism evidence="8 9">
    <name type="scientific">Helicobacter pylori</name>
    <name type="common">Campylobacter pylori</name>
    <dbReference type="NCBI Taxonomy" id="210"/>
    <lineage>
        <taxon>Bacteria</taxon>
        <taxon>Pseudomonadati</taxon>
        <taxon>Campylobacterota</taxon>
        <taxon>Epsilonproteobacteria</taxon>
        <taxon>Campylobacterales</taxon>
        <taxon>Helicobacteraceae</taxon>
        <taxon>Helicobacter</taxon>
    </lineage>
</organism>
<comment type="function">
    <text evidence="1 6">Catalyzes the insertion of molybdate into adenylated molybdopterin with the concomitant release of AMP.</text>
</comment>
<dbReference type="Gene3D" id="3.40.980.10">
    <property type="entry name" value="MoaB/Mog-like domain"/>
    <property type="match status" value="1"/>
</dbReference>
<evidence type="ECO:0000256" key="4">
    <source>
        <dbReference type="ARBA" id="ARBA00023150"/>
    </source>
</evidence>